<dbReference type="Pfam" id="PF09084">
    <property type="entry name" value="NMT1"/>
    <property type="match status" value="1"/>
</dbReference>
<evidence type="ECO:0000256" key="2">
    <source>
        <dbReference type="ARBA" id="ARBA00010742"/>
    </source>
</evidence>
<dbReference type="Gene3D" id="3.40.190.10">
    <property type="entry name" value="Periplasmic binding protein-like II"/>
    <property type="match status" value="2"/>
</dbReference>
<keyword evidence="3 4" id="KW-0732">Signal</keyword>
<dbReference type="PANTHER" id="PTHR30024">
    <property type="entry name" value="ALIPHATIC SULFONATES-BINDING PROTEIN-RELATED"/>
    <property type="match status" value="1"/>
</dbReference>
<dbReference type="EMBL" id="LS398110">
    <property type="protein sequence ID" value="SPP92927.1"/>
    <property type="molecule type" value="Genomic_DNA"/>
</dbReference>
<evidence type="ECO:0000256" key="3">
    <source>
        <dbReference type="ARBA" id="ARBA00022729"/>
    </source>
</evidence>
<gene>
    <name evidence="6" type="ORF">BRAD3257_1813</name>
</gene>
<protein>
    <recommendedName>
        <fullName evidence="5">SsuA/THI5-like domain-containing protein</fullName>
    </recommendedName>
</protein>
<name>A0A2U3PUT4_9BRAD</name>
<dbReference type="RefSeq" id="WP_122401442.1">
    <property type="nucleotide sequence ID" value="NZ_LS398110.1"/>
</dbReference>
<dbReference type="AlphaFoldDB" id="A0A2U3PUT4"/>
<dbReference type="PANTHER" id="PTHR30024:SF47">
    <property type="entry name" value="TAURINE-BINDING PERIPLASMIC PROTEIN"/>
    <property type="match status" value="1"/>
</dbReference>
<feature type="signal peptide" evidence="4">
    <location>
        <begin position="1"/>
        <end position="22"/>
    </location>
</feature>
<reference evidence="6 7" key="1">
    <citation type="submission" date="2018-03" db="EMBL/GenBank/DDBJ databases">
        <authorList>
            <person name="Gully D."/>
        </authorList>
    </citation>
    <scope>NUCLEOTIDE SEQUENCE [LARGE SCALE GENOMIC DNA]</scope>
    <source>
        <strain evidence="6">ORS3257</strain>
    </source>
</reference>
<evidence type="ECO:0000313" key="7">
    <source>
        <dbReference type="Proteomes" id="UP000246085"/>
    </source>
</evidence>
<feature type="chain" id="PRO_5015781531" description="SsuA/THI5-like domain-containing protein" evidence="4">
    <location>
        <begin position="23"/>
        <end position="348"/>
    </location>
</feature>
<sequence length="348" mass="38297">MGGRLVAVLTAMAVMWTSSANAMEKYVVQNAAPVPGAPFLDVYAAQRLGFFSDEALQVEMRHSANASQALQLAASGAADVARTTFEPYLAGYEQGVRGKFYMQNYAHNIFFFAVPKASNIEKVEDLRNKKIGVVDIGAGGKEIARSMLKLAGLPYDNSVFLPVGTGPSALQALANGSVSALFLWDSAYSALERQGAEFRYYHHPVVGFVGNAGFFISDSSLKNRREAHIRFLRAIVRARLWISQRPDEAVQIYWDAVPNSRFGKATEQQRANSLKEIGFMNPYPPGLSARDQGRFDFEALEKYMRVMKEEGGSKQNLGGKDVCSNELLDQIGAIDIEKTVNVQYKPSN</sequence>
<evidence type="ECO:0000256" key="4">
    <source>
        <dbReference type="SAM" id="SignalP"/>
    </source>
</evidence>
<dbReference type="SUPFAM" id="SSF53850">
    <property type="entry name" value="Periplasmic binding protein-like II"/>
    <property type="match status" value="1"/>
</dbReference>
<feature type="domain" description="SsuA/THI5-like" evidence="5">
    <location>
        <begin position="40"/>
        <end position="249"/>
    </location>
</feature>
<accession>A0A2U3PUT4</accession>
<comment type="similarity">
    <text evidence="2">Belongs to the bacterial solute-binding protein SsuA/TauA family.</text>
</comment>
<organism evidence="6 7">
    <name type="scientific">Bradyrhizobium vignae</name>
    <dbReference type="NCBI Taxonomy" id="1549949"/>
    <lineage>
        <taxon>Bacteria</taxon>
        <taxon>Pseudomonadati</taxon>
        <taxon>Pseudomonadota</taxon>
        <taxon>Alphaproteobacteria</taxon>
        <taxon>Hyphomicrobiales</taxon>
        <taxon>Nitrobacteraceae</taxon>
        <taxon>Bradyrhizobium</taxon>
    </lineage>
</organism>
<dbReference type="InterPro" id="IPR015168">
    <property type="entry name" value="SsuA/THI5"/>
</dbReference>
<evidence type="ECO:0000313" key="6">
    <source>
        <dbReference type="EMBL" id="SPP92927.1"/>
    </source>
</evidence>
<proteinExistence type="inferred from homology"/>
<evidence type="ECO:0000259" key="5">
    <source>
        <dbReference type="Pfam" id="PF09084"/>
    </source>
</evidence>
<evidence type="ECO:0000256" key="1">
    <source>
        <dbReference type="ARBA" id="ARBA00004418"/>
    </source>
</evidence>
<dbReference type="GO" id="GO:0042597">
    <property type="term" value="C:periplasmic space"/>
    <property type="evidence" value="ECO:0007669"/>
    <property type="project" value="UniProtKB-SubCell"/>
</dbReference>
<dbReference type="KEGG" id="bvz:BRAD3257_1813"/>
<comment type="subcellular location">
    <subcellularLocation>
        <location evidence="1">Periplasm</location>
    </subcellularLocation>
</comment>
<dbReference type="Proteomes" id="UP000246085">
    <property type="component" value="Chromosome BRAD3257"/>
</dbReference>